<evidence type="ECO:0000313" key="1">
    <source>
        <dbReference type="EMBL" id="KAK3748097.1"/>
    </source>
</evidence>
<sequence>MAVSQLNLATNYYTGVRVPEKYLDDVKVDSEEHGQAVVKCLNSWIVLEEANMLVDTALELTCQYDRREEEWRNDSDTTNYSPSQASLRLKSSTSLVKLRSWTDIQFINTGKIIFSESLANL</sequence>
<reference evidence="1" key="1">
    <citation type="journal article" date="2023" name="G3 (Bethesda)">
        <title>A reference genome for the long-term kleptoplast-retaining sea slug Elysia crispata morphotype clarki.</title>
        <authorList>
            <person name="Eastman K.E."/>
            <person name="Pendleton A.L."/>
            <person name="Shaikh M.A."/>
            <person name="Suttiyut T."/>
            <person name="Ogas R."/>
            <person name="Tomko P."/>
            <person name="Gavelis G."/>
            <person name="Widhalm J.R."/>
            <person name="Wisecaver J.H."/>
        </authorList>
    </citation>
    <scope>NUCLEOTIDE SEQUENCE</scope>
    <source>
        <strain evidence="1">ECLA1</strain>
    </source>
</reference>
<organism evidence="1 2">
    <name type="scientific">Elysia crispata</name>
    <name type="common">lettuce slug</name>
    <dbReference type="NCBI Taxonomy" id="231223"/>
    <lineage>
        <taxon>Eukaryota</taxon>
        <taxon>Metazoa</taxon>
        <taxon>Spiralia</taxon>
        <taxon>Lophotrochozoa</taxon>
        <taxon>Mollusca</taxon>
        <taxon>Gastropoda</taxon>
        <taxon>Heterobranchia</taxon>
        <taxon>Euthyneura</taxon>
        <taxon>Panpulmonata</taxon>
        <taxon>Sacoglossa</taxon>
        <taxon>Placobranchoidea</taxon>
        <taxon>Plakobranchidae</taxon>
        <taxon>Elysia</taxon>
    </lineage>
</organism>
<accession>A0AAE0YJS1</accession>
<proteinExistence type="predicted"/>
<evidence type="ECO:0000313" key="2">
    <source>
        <dbReference type="Proteomes" id="UP001283361"/>
    </source>
</evidence>
<protein>
    <submittedName>
        <fullName evidence="1">Uncharacterized protein</fullName>
    </submittedName>
</protein>
<dbReference type="EMBL" id="JAWDGP010006049">
    <property type="protein sequence ID" value="KAK3748097.1"/>
    <property type="molecule type" value="Genomic_DNA"/>
</dbReference>
<dbReference type="Proteomes" id="UP001283361">
    <property type="component" value="Unassembled WGS sequence"/>
</dbReference>
<keyword evidence="2" id="KW-1185">Reference proteome</keyword>
<comment type="caution">
    <text evidence="1">The sequence shown here is derived from an EMBL/GenBank/DDBJ whole genome shotgun (WGS) entry which is preliminary data.</text>
</comment>
<gene>
    <name evidence="1" type="ORF">RRG08_018303</name>
</gene>
<dbReference type="AlphaFoldDB" id="A0AAE0YJS1"/>
<name>A0AAE0YJS1_9GAST</name>